<evidence type="ECO:0000256" key="7">
    <source>
        <dbReference type="ARBA" id="ARBA00023170"/>
    </source>
</evidence>
<evidence type="ECO:0000256" key="6">
    <source>
        <dbReference type="ARBA" id="ARBA00023136"/>
    </source>
</evidence>
<dbReference type="GO" id="GO:0043005">
    <property type="term" value="C:neuron projection"/>
    <property type="evidence" value="ECO:0007669"/>
    <property type="project" value="TreeGrafter"/>
</dbReference>
<keyword evidence="6 10" id="KW-0472">Membrane</keyword>
<feature type="non-terminal residue" evidence="12">
    <location>
        <position position="1"/>
    </location>
</feature>
<feature type="transmembrane region" description="Helical" evidence="10">
    <location>
        <begin position="31"/>
        <end position="57"/>
    </location>
</feature>
<dbReference type="SUPFAM" id="SSF81321">
    <property type="entry name" value="Family A G protein-coupled receptor-like"/>
    <property type="match status" value="1"/>
</dbReference>
<dbReference type="PANTHER" id="PTHR24229">
    <property type="entry name" value="NEUROPEPTIDES RECEPTOR"/>
    <property type="match status" value="1"/>
</dbReference>
<dbReference type="InterPro" id="IPR000276">
    <property type="entry name" value="GPCR_Rhodpsn"/>
</dbReference>
<keyword evidence="5" id="KW-0297">G-protein coupled receptor</keyword>
<evidence type="ECO:0000259" key="11">
    <source>
        <dbReference type="PROSITE" id="PS50262"/>
    </source>
</evidence>
<dbReference type="PROSITE" id="PS50262">
    <property type="entry name" value="G_PROTEIN_RECEP_F1_2"/>
    <property type="match status" value="1"/>
</dbReference>
<feature type="region of interest" description="Disordered" evidence="9">
    <location>
        <begin position="405"/>
        <end position="449"/>
    </location>
</feature>
<protein>
    <recommendedName>
        <fullName evidence="11">G-protein coupled receptors family 1 profile domain-containing protein</fullName>
    </recommendedName>
</protein>
<sequence>KEMEEQDEPDFSNYTKIEFKLNFQGYRQYVAYTYIGFNVVGFVVNTWVMYVIAPLLIAPSKVPKSILFYIFSLCIADLLIMFAMLLLIIELVMGTWTFSSAACTAYLAVDAMNKFMAPIIVFLISRACYQTVCLDKQASERAAGLKYAVLQVVGALILVGFLLWPVFFYAQVFTFYLNPNNTTNEVTVMHKCSFLPPQEVEFWFNLIACVTSYAIPLFGIIYWYVSVPFFLKRRAIRSLVNNNSMDAAMRKVITTVIILAGIYVVCWSPYWFNMFAHRFWSYLALEKRTFVIVSYLIHLLPYISCCAYPLIFTVMNRGIRVAHAKVVQDHKRKFKYMTGEASNTIRNATSALRSQFPSKLNSGTASRGSFLEVSQDSCVRKASATSFNGLRSTSDSAFESKISVVSDDKRHSKVNGSIVQPSAPPPLPPSSPETLDSKDPESGESETLL</sequence>
<evidence type="ECO:0000313" key="13">
    <source>
        <dbReference type="Proteomes" id="UP001432322"/>
    </source>
</evidence>
<dbReference type="CDD" id="cd00637">
    <property type="entry name" value="7tm_classA_rhodopsin-like"/>
    <property type="match status" value="1"/>
</dbReference>
<dbReference type="Proteomes" id="UP001432322">
    <property type="component" value="Unassembled WGS sequence"/>
</dbReference>
<accession>A0AAV5VJ95</accession>
<feature type="transmembrane region" description="Helical" evidence="10">
    <location>
        <begin position="115"/>
        <end position="135"/>
    </location>
</feature>
<dbReference type="GO" id="GO:0005886">
    <property type="term" value="C:plasma membrane"/>
    <property type="evidence" value="ECO:0007669"/>
    <property type="project" value="UniProtKB-SubCell"/>
</dbReference>
<reference evidence="12" key="1">
    <citation type="submission" date="2023-10" db="EMBL/GenBank/DDBJ databases">
        <title>Genome assembly of Pristionchus species.</title>
        <authorList>
            <person name="Yoshida K."/>
            <person name="Sommer R.J."/>
        </authorList>
    </citation>
    <scope>NUCLEOTIDE SEQUENCE</scope>
    <source>
        <strain evidence="12">RS5133</strain>
    </source>
</reference>
<feature type="compositionally biased region" description="Pro residues" evidence="9">
    <location>
        <begin position="422"/>
        <end position="431"/>
    </location>
</feature>
<dbReference type="Gene3D" id="1.20.1070.10">
    <property type="entry name" value="Rhodopsin 7-helix transmembrane proteins"/>
    <property type="match status" value="1"/>
</dbReference>
<evidence type="ECO:0000256" key="5">
    <source>
        <dbReference type="ARBA" id="ARBA00023040"/>
    </source>
</evidence>
<comment type="subcellular location">
    <subcellularLocation>
        <location evidence="1">Cell membrane</location>
        <topology evidence="1">Multi-pass membrane protein</topology>
    </subcellularLocation>
</comment>
<feature type="transmembrane region" description="Helical" evidence="10">
    <location>
        <begin position="66"/>
        <end position="89"/>
    </location>
</feature>
<dbReference type="PANTHER" id="PTHR24229:SF40">
    <property type="entry name" value="ALLATOSTATIN C RECEPTOR 1-RELATED"/>
    <property type="match status" value="1"/>
</dbReference>
<dbReference type="AlphaFoldDB" id="A0AAV5VJ95"/>
<keyword evidence="2" id="KW-1003">Cell membrane</keyword>
<comment type="caution">
    <text evidence="12">The sequence shown here is derived from an EMBL/GenBank/DDBJ whole genome shotgun (WGS) entry which is preliminary data.</text>
</comment>
<evidence type="ECO:0000256" key="2">
    <source>
        <dbReference type="ARBA" id="ARBA00022475"/>
    </source>
</evidence>
<feature type="transmembrane region" description="Helical" evidence="10">
    <location>
        <begin position="203"/>
        <end position="231"/>
    </location>
</feature>
<dbReference type="FunFam" id="1.20.1070.10:FF:000431">
    <property type="entry name" value="NeuroPeptide Receptor family"/>
    <property type="match status" value="1"/>
</dbReference>
<feature type="transmembrane region" description="Helical" evidence="10">
    <location>
        <begin position="292"/>
        <end position="315"/>
    </location>
</feature>
<keyword evidence="3 10" id="KW-0812">Transmembrane</keyword>
<dbReference type="PRINTS" id="PR00237">
    <property type="entry name" value="GPCRRHODOPSN"/>
</dbReference>
<dbReference type="InterPro" id="IPR017452">
    <property type="entry name" value="GPCR_Rhodpsn_7TM"/>
</dbReference>
<keyword evidence="4 10" id="KW-1133">Transmembrane helix</keyword>
<proteinExistence type="predicted"/>
<dbReference type="GO" id="GO:0004930">
    <property type="term" value="F:G protein-coupled receptor activity"/>
    <property type="evidence" value="ECO:0007669"/>
    <property type="project" value="UniProtKB-KW"/>
</dbReference>
<evidence type="ECO:0000256" key="8">
    <source>
        <dbReference type="ARBA" id="ARBA00023224"/>
    </source>
</evidence>
<dbReference type="GO" id="GO:0042277">
    <property type="term" value="F:peptide binding"/>
    <property type="evidence" value="ECO:0007669"/>
    <property type="project" value="TreeGrafter"/>
</dbReference>
<feature type="transmembrane region" description="Helical" evidence="10">
    <location>
        <begin position="252"/>
        <end position="272"/>
    </location>
</feature>
<dbReference type="Pfam" id="PF00001">
    <property type="entry name" value="7tm_1"/>
    <property type="match status" value="1"/>
</dbReference>
<keyword evidence="8" id="KW-0807">Transducer</keyword>
<evidence type="ECO:0000256" key="10">
    <source>
        <dbReference type="SAM" id="Phobius"/>
    </source>
</evidence>
<name>A0AAV5VJ95_9BILA</name>
<evidence type="ECO:0000256" key="1">
    <source>
        <dbReference type="ARBA" id="ARBA00004651"/>
    </source>
</evidence>
<gene>
    <name evidence="12" type="ORF">PFISCL1PPCAC_9791</name>
</gene>
<evidence type="ECO:0000256" key="9">
    <source>
        <dbReference type="SAM" id="MobiDB-lite"/>
    </source>
</evidence>
<organism evidence="12 13">
    <name type="scientific">Pristionchus fissidentatus</name>
    <dbReference type="NCBI Taxonomy" id="1538716"/>
    <lineage>
        <taxon>Eukaryota</taxon>
        <taxon>Metazoa</taxon>
        <taxon>Ecdysozoa</taxon>
        <taxon>Nematoda</taxon>
        <taxon>Chromadorea</taxon>
        <taxon>Rhabditida</taxon>
        <taxon>Rhabditina</taxon>
        <taxon>Diplogasteromorpha</taxon>
        <taxon>Diplogasteroidea</taxon>
        <taxon>Neodiplogasteridae</taxon>
        <taxon>Pristionchus</taxon>
    </lineage>
</organism>
<evidence type="ECO:0000256" key="4">
    <source>
        <dbReference type="ARBA" id="ARBA00022989"/>
    </source>
</evidence>
<keyword evidence="7" id="KW-0675">Receptor</keyword>
<keyword evidence="13" id="KW-1185">Reference proteome</keyword>
<feature type="domain" description="G-protein coupled receptors family 1 profile" evidence="11">
    <location>
        <begin position="44"/>
        <end position="312"/>
    </location>
</feature>
<evidence type="ECO:0000313" key="12">
    <source>
        <dbReference type="EMBL" id="GMT18494.1"/>
    </source>
</evidence>
<dbReference type="EMBL" id="BTSY01000003">
    <property type="protein sequence ID" value="GMT18494.1"/>
    <property type="molecule type" value="Genomic_DNA"/>
</dbReference>
<feature type="transmembrane region" description="Helical" evidence="10">
    <location>
        <begin position="147"/>
        <end position="170"/>
    </location>
</feature>
<evidence type="ECO:0000256" key="3">
    <source>
        <dbReference type="ARBA" id="ARBA00022692"/>
    </source>
</evidence>